<dbReference type="PANTHER" id="PTHR23502:SF132">
    <property type="entry name" value="POLYAMINE TRANSPORTER 2-RELATED"/>
    <property type="match status" value="1"/>
</dbReference>
<evidence type="ECO:0000256" key="7">
    <source>
        <dbReference type="ARBA" id="ARBA00023136"/>
    </source>
</evidence>
<name>A0A5J6Z9V4_9CORY</name>
<dbReference type="InterPro" id="IPR036259">
    <property type="entry name" value="MFS_trans_sf"/>
</dbReference>
<evidence type="ECO:0000313" key="11">
    <source>
        <dbReference type="Proteomes" id="UP000326711"/>
    </source>
</evidence>
<dbReference type="InterPro" id="IPR011701">
    <property type="entry name" value="MFS"/>
</dbReference>
<evidence type="ECO:0000259" key="9">
    <source>
        <dbReference type="PROSITE" id="PS50850"/>
    </source>
</evidence>
<feature type="transmembrane region" description="Helical" evidence="8">
    <location>
        <begin position="39"/>
        <end position="55"/>
    </location>
</feature>
<dbReference type="Pfam" id="PF07690">
    <property type="entry name" value="MFS_1"/>
    <property type="match status" value="1"/>
</dbReference>
<dbReference type="GO" id="GO:0005886">
    <property type="term" value="C:plasma membrane"/>
    <property type="evidence" value="ECO:0007669"/>
    <property type="project" value="UniProtKB-SubCell"/>
</dbReference>
<dbReference type="SUPFAM" id="SSF103473">
    <property type="entry name" value="MFS general substrate transporter"/>
    <property type="match status" value="1"/>
</dbReference>
<feature type="transmembrane region" description="Helical" evidence="8">
    <location>
        <begin position="92"/>
        <end position="113"/>
    </location>
</feature>
<protein>
    <submittedName>
        <fullName evidence="10">Bicyclomycin resistance protein</fullName>
    </submittedName>
</protein>
<evidence type="ECO:0000256" key="2">
    <source>
        <dbReference type="ARBA" id="ARBA00006236"/>
    </source>
</evidence>
<evidence type="ECO:0000256" key="8">
    <source>
        <dbReference type="SAM" id="Phobius"/>
    </source>
</evidence>
<gene>
    <name evidence="10" type="primary">bcr</name>
    <name evidence="10" type="ORF">CUROG_01600</name>
</gene>
<feature type="transmembrane region" description="Helical" evidence="8">
    <location>
        <begin position="125"/>
        <end position="144"/>
    </location>
</feature>
<comment type="similarity">
    <text evidence="2">Belongs to the major facilitator superfamily. Bcr/CmlA family.</text>
</comment>
<dbReference type="GO" id="GO:1990961">
    <property type="term" value="P:xenobiotic detoxification by transmembrane export across the plasma membrane"/>
    <property type="evidence" value="ECO:0007669"/>
    <property type="project" value="InterPro"/>
</dbReference>
<dbReference type="PROSITE" id="PS50850">
    <property type="entry name" value="MFS"/>
    <property type="match status" value="1"/>
</dbReference>
<dbReference type="GO" id="GO:0042910">
    <property type="term" value="F:xenobiotic transmembrane transporter activity"/>
    <property type="evidence" value="ECO:0007669"/>
    <property type="project" value="InterPro"/>
</dbReference>
<keyword evidence="3" id="KW-0813">Transport</keyword>
<proteinExistence type="inferred from homology"/>
<feature type="transmembrane region" description="Helical" evidence="8">
    <location>
        <begin position="337"/>
        <end position="356"/>
    </location>
</feature>
<feature type="transmembrane region" description="Helical" evidence="8">
    <location>
        <begin position="156"/>
        <end position="174"/>
    </location>
</feature>
<dbReference type="EMBL" id="CP045032">
    <property type="protein sequence ID" value="QFQ01720.1"/>
    <property type="molecule type" value="Genomic_DNA"/>
</dbReference>
<feature type="domain" description="Major facilitator superfamily (MFS) profile" evidence="9">
    <location>
        <begin position="1"/>
        <end position="388"/>
    </location>
</feature>
<keyword evidence="11" id="KW-1185">Reference proteome</keyword>
<evidence type="ECO:0000256" key="1">
    <source>
        <dbReference type="ARBA" id="ARBA00004651"/>
    </source>
</evidence>
<feature type="transmembrane region" description="Helical" evidence="8">
    <location>
        <begin position="362"/>
        <end position="383"/>
    </location>
</feature>
<dbReference type="Gene3D" id="1.20.1720.10">
    <property type="entry name" value="Multidrug resistance protein D"/>
    <property type="match status" value="1"/>
</dbReference>
<reference evidence="11" key="1">
    <citation type="submission" date="2019-10" db="EMBL/GenBank/DDBJ databases">
        <title>Complete genome sequence of Corynebacterium urogenitalis DSM 108747, isolated from the genital tract of a cow.</title>
        <authorList>
            <person name="Ruckert C."/>
            <person name="Ballas P."/>
            <person name="Wagener K."/>
            <person name="Drillich M."/>
            <person name="Kaempfer P."/>
            <person name="Busse H.-J."/>
            <person name="Ehling-Schulz M."/>
        </authorList>
    </citation>
    <scope>NUCLEOTIDE SEQUENCE [LARGE SCALE GENOMIC DNA]</scope>
    <source>
        <strain evidence="11">LMM 1652</strain>
    </source>
</reference>
<dbReference type="AlphaFoldDB" id="A0A5J6Z9V4"/>
<dbReference type="InterPro" id="IPR004812">
    <property type="entry name" value="Efflux_drug-R_Bcr/CmlA"/>
</dbReference>
<feature type="transmembrane region" description="Helical" evidence="8">
    <location>
        <begin position="273"/>
        <end position="292"/>
    </location>
</feature>
<sequence length="392" mass="40494">MLIGLALLSTGGPLGTDMYLPSLPKITEDLGTDGSRTQLTLSAYMIGMGLGQLVFGPLSDMLGRRKLLIGGMVLGIFASAACALTPSIEMLIGARLVQGIAGGMGVVLARAIISDRVQGAAAAKAFSVMMLIMGVAPVVAPLLGGLIEEVADWRTVFWTLLAIAIVQSIVAFSMPETLPRELRHNQGPMRTYRSMGSLLRKPAFTGYAVAFSMGFGAMFAFISGSSVMMQDQLGLSPLHYSWAFATNAVAIVAANFLNVRLVSRYGSHRLQGIGIGMVIGGAVSLLIVSLIMSADFALAVPAVLVCTITATAGCGLNMSNTTALAQRQAQGRNGAGSAALGAFQFAVAAVVSPLAALGHSPMLTISLVMTVCATVALVGTIIARKAERAGTK</sequence>
<dbReference type="InterPro" id="IPR020846">
    <property type="entry name" value="MFS_dom"/>
</dbReference>
<feature type="transmembrane region" description="Helical" evidence="8">
    <location>
        <begin position="203"/>
        <end position="222"/>
    </location>
</feature>
<dbReference type="CDD" id="cd17320">
    <property type="entry name" value="MFS_MdfA_MDR_like"/>
    <property type="match status" value="1"/>
</dbReference>
<dbReference type="Proteomes" id="UP000326711">
    <property type="component" value="Chromosome"/>
</dbReference>
<keyword evidence="6 8" id="KW-1133">Transmembrane helix</keyword>
<feature type="transmembrane region" description="Helical" evidence="8">
    <location>
        <begin position="298"/>
        <end position="316"/>
    </location>
</feature>
<comment type="subcellular location">
    <subcellularLocation>
        <location evidence="1">Cell membrane</location>
        <topology evidence="1">Multi-pass membrane protein</topology>
    </subcellularLocation>
</comment>
<evidence type="ECO:0000256" key="3">
    <source>
        <dbReference type="ARBA" id="ARBA00022448"/>
    </source>
</evidence>
<evidence type="ECO:0000256" key="4">
    <source>
        <dbReference type="ARBA" id="ARBA00022475"/>
    </source>
</evidence>
<evidence type="ECO:0000256" key="5">
    <source>
        <dbReference type="ARBA" id="ARBA00022692"/>
    </source>
</evidence>
<dbReference type="NCBIfam" id="TIGR00710">
    <property type="entry name" value="efflux_Bcr_CflA"/>
    <property type="match status" value="1"/>
</dbReference>
<accession>A0A5J6Z9V4</accession>
<dbReference type="PANTHER" id="PTHR23502">
    <property type="entry name" value="MAJOR FACILITATOR SUPERFAMILY"/>
    <property type="match status" value="1"/>
</dbReference>
<dbReference type="KEGG" id="cuo:CUROG_01600"/>
<organism evidence="10 11">
    <name type="scientific">Corynebacterium urogenitale</name>
    <dbReference type="NCBI Taxonomy" id="2487892"/>
    <lineage>
        <taxon>Bacteria</taxon>
        <taxon>Bacillati</taxon>
        <taxon>Actinomycetota</taxon>
        <taxon>Actinomycetes</taxon>
        <taxon>Mycobacteriales</taxon>
        <taxon>Corynebacteriaceae</taxon>
        <taxon>Corynebacterium</taxon>
    </lineage>
</organism>
<evidence type="ECO:0000313" key="10">
    <source>
        <dbReference type="EMBL" id="QFQ01720.1"/>
    </source>
</evidence>
<dbReference type="OrthoDB" id="9814303at2"/>
<keyword evidence="5 8" id="KW-0812">Transmembrane</keyword>
<feature type="transmembrane region" description="Helical" evidence="8">
    <location>
        <begin position="242"/>
        <end position="261"/>
    </location>
</feature>
<feature type="transmembrane region" description="Helical" evidence="8">
    <location>
        <begin position="67"/>
        <end position="86"/>
    </location>
</feature>
<evidence type="ECO:0000256" key="6">
    <source>
        <dbReference type="ARBA" id="ARBA00022989"/>
    </source>
</evidence>
<keyword evidence="7 8" id="KW-0472">Membrane</keyword>
<keyword evidence="4" id="KW-1003">Cell membrane</keyword>